<evidence type="ECO:0000256" key="4">
    <source>
        <dbReference type="ARBA" id="ARBA00023125"/>
    </source>
</evidence>
<evidence type="ECO:0000256" key="5">
    <source>
        <dbReference type="ARBA" id="ARBA00023163"/>
    </source>
</evidence>
<evidence type="ECO:0000256" key="2">
    <source>
        <dbReference type="ARBA" id="ARBA00023012"/>
    </source>
</evidence>
<dbReference type="InterPro" id="IPR039420">
    <property type="entry name" value="WalR-like"/>
</dbReference>
<dbReference type="GO" id="GO:0000156">
    <property type="term" value="F:phosphorelay response regulator activity"/>
    <property type="evidence" value="ECO:0007669"/>
    <property type="project" value="TreeGrafter"/>
</dbReference>
<gene>
    <name evidence="9" type="ORF">J2S73_001446</name>
</gene>
<proteinExistence type="predicted"/>
<dbReference type="PROSITE" id="PS50110">
    <property type="entry name" value="RESPONSE_REGULATORY"/>
    <property type="match status" value="1"/>
</dbReference>
<dbReference type="PANTHER" id="PTHR48111">
    <property type="entry name" value="REGULATOR OF RPOS"/>
    <property type="match status" value="1"/>
</dbReference>
<protein>
    <submittedName>
        <fullName evidence="9">DNA-binding NarL/FixJ family response regulator</fullName>
    </submittedName>
</protein>
<keyword evidence="4 9" id="KW-0238">DNA-binding</keyword>
<dbReference type="Pfam" id="PF08448">
    <property type="entry name" value="PAS_4"/>
    <property type="match status" value="1"/>
</dbReference>
<dbReference type="Pfam" id="PF00196">
    <property type="entry name" value="GerE"/>
    <property type="match status" value="1"/>
</dbReference>
<keyword evidence="3" id="KW-0805">Transcription regulation</keyword>
<evidence type="ECO:0000256" key="3">
    <source>
        <dbReference type="ARBA" id="ARBA00023015"/>
    </source>
</evidence>
<comment type="caution">
    <text evidence="9">The sequence shown here is derived from an EMBL/GenBank/DDBJ whole genome shotgun (WGS) entry which is preliminary data.</text>
</comment>
<dbReference type="Gene3D" id="1.10.10.10">
    <property type="entry name" value="Winged helix-like DNA-binding domain superfamily/Winged helix DNA-binding domain"/>
    <property type="match status" value="1"/>
</dbReference>
<feature type="domain" description="Response regulatory" evidence="8">
    <location>
        <begin position="12"/>
        <end position="129"/>
    </location>
</feature>
<evidence type="ECO:0000256" key="6">
    <source>
        <dbReference type="PROSITE-ProRule" id="PRU00169"/>
    </source>
</evidence>
<keyword evidence="5" id="KW-0804">Transcription</keyword>
<feature type="domain" description="HTH luxR-type" evidence="7">
    <location>
        <begin position="287"/>
        <end position="352"/>
    </location>
</feature>
<dbReference type="SUPFAM" id="SSF52172">
    <property type="entry name" value="CheY-like"/>
    <property type="match status" value="1"/>
</dbReference>
<dbReference type="RefSeq" id="WP_306884797.1">
    <property type="nucleotide sequence ID" value="NZ_JAUSUL010000001.1"/>
</dbReference>
<evidence type="ECO:0000313" key="10">
    <source>
        <dbReference type="Proteomes" id="UP001229244"/>
    </source>
</evidence>
<sequence>MLSSASDAGRPIILCVEDEADLRRDIAEELASSGYDVRQASDGLEALTELQTTRPDLILCDITMPRLDGYELMKSARLKHPELADVPFVFLTALSSRDDILSGKLAGADDYLVKPVDFDLMLASIEARLSQVRRVRGKVRDELETARRAVGGLQGGGEDWTAAAAGALDLIAVGVVLTDRSRQVVFANRAARRLAEEDDGIGIGTTLQPASPDATGRLSAALRRVAELAARGNEEQIGLSLPRPSGRRDLLAIICALPQEAATGDGGPTSIVFLSDPDRRPAFSDAFIAPLFGLTSAESQLALALAEGKRREDIAREFGISQTTVAFHMRNLFQKTGTHRQADLVALLLVGLAAVSPETG</sequence>
<dbReference type="EMBL" id="JAUSUL010000001">
    <property type="protein sequence ID" value="MDQ0315009.1"/>
    <property type="molecule type" value="Genomic_DNA"/>
</dbReference>
<dbReference type="SMART" id="SM00421">
    <property type="entry name" value="HTH_LUXR"/>
    <property type="match status" value="1"/>
</dbReference>
<dbReference type="GO" id="GO:0000976">
    <property type="term" value="F:transcription cis-regulatory region binding"/>
    <property type="evidence" value="ECO:0007669"/>
    <property type="project" value="TreeGrafter"/>
</dbReference>
<dbReference type="InterPro" id="IPR036388">
    <property type="entry name" value="WH-like_DNA-bd_sf"/>
</dbReference>
<dbReference type="CDD" id="cd06170">
    <property type="entry name" value="LuxR_C_like"/>
    <property type="match status" value="1"/>
</dbReference>
<dbReference type="SUPFAM" id="SSF46894">
    <property type="entry name" value="C-terminal effector domain of the bipartite response regulators"/>
    <property type="match status" value="1"/>
</dbReference>
<evidence type="ECO:0000256" key="1">
    <source>
        <dbReference type="ARBA" id="ARBA00022553"/>
    </source>
</evidence>
<organism evidence="9 10">
    <name type="scientific">Amorphus orientalis</name>
    <dbReference type="NCBI Taxonomy" id="649198"/>
    <lineage>
        <taxon>Bacteria</taxon>
        <taxon>Pseudomonadati</taxon>
        <taxon>Pseudomonadota</taxon>
        <taxon>Alphaproteobacteria</taxon>
        <taxon>Hyphomicrobiales</taxon>
        <taxon>Amorphaceae</taxon>
        <taxon>Amorphus</taxon>
    </lineage>
</organism>
<name>A0AAE3VM42_9HYPH</name>
<reference evidence="9" key="1">
    <citation type="submission" date="2023-07" db="EMBL/GenBank/DDBJ databases">
        <title>Genomic Encyclopedia of Type Strains, Phase IV (KMG-IV): sequencing the most valuable type-strain genomes for metagenomic binning, comparative biology and taxonomic classification.</title>
        <authorList>
            <person name="Goeker M."/>
        </authorList>
    </citation>
    <scope>NUCLEOTIDE SEQUENCE</scope>
    <source>
        <strain evidence="9">DSM 21202</strain>
    </source>
</reference>
<feature type="modified residue" description="4-aspartylphosphate" evidence="6">
    <location>
        <position position="61"/>
    </location>
</feature>
<evidence type="ECO:0000259" key="7">
    <source>
        <dbReference type="PROSITE" id="PS50043"/>
    </source>
</evidence>
<dbReference type="InterPro" id="IPR011006">
    <property type="entry name" value="CheY-like_superfamily"/>
</dbReference>
<evidence type="ECO:0000313" key="9">
    <source>
        <dbReference type="EMBL" id="MDQ0315009.1"/>
    </source>
</evidence>
<dbReference type="Proteomes" id="UP001229244">
    <property type="component" value="Unassembled WGS sequence"/>
</dbReference>
<dbReference type="InterPro" id="IPR000792">
    <property type="entry name" value="Tscrpt_reg_LuxR_C"/>
</dbReference>
<dbReference type="PROSITE" id="PS50043">
    <property type="entry name" value="HTH_LUXR_2"/>
    <property type="match status" value="1"/>
</dbReference>
<dbReference type="SMART" id="SM00448">
    <property type="entry name" value="REC"/>
    <property type="match status" value="1"/>
</dbReference>
<dbReference type="InterPro" id="IPR013656">
    <property type="entry name" value="PAS_4"/>
</dbReference>
<dbReference type="AlphaFoldDB" id="A0AAE3VM42"/>
<dbReference type="Pfam" id="PF00072">
    <property type="entry name" value="Response_reg"/>
    <property type="match status" value="1"/>
</dbReference>
<dbReference type="CDD" id="cd17574">
    <property type="entry name" value="REC_OmpR"/>
    <property type="match status" value="1"/>
</dbReference>
<keyword evidence="1 6" id="KW-0597">Phosphoprotein</keyword>
<evidence type="ECO:0000259" key="8">
    <source>
        <dbReference type="PROSITE" id="PS50110"/>
    </source>
</evidence>
<dbReference type="PANTHER" id="PTHR48111:SF1">
    <property type="entry name" value="TWO-COMPONENT RESPONSE REGULATOR ORR33"/>
    <property type="match status" value="1"/>
</dbReference>
<dbReference type="Gene3D" id="3.40.50.2300">
    <property type="match status" value="1"/>
</dbReference>
<keyword evidence="10" id="KW-1185">Reference proteome</keyword>
<dbReference type="InterPro" id="IPR016032">
    <property type="entry name" value="Sig_transdc_resp-reg_C-effctor"/>
</dbReference>
<dbReference type="PRINTS" id="PR00038">
    <property type="entry name" value="HTHLUXR"/>
</dbReference>
<dbReference type="GO" id="GO:0032993">
    <property type="term" value="C:protein-DNA complex"/>
    <property type="evidence" value="ECO:0007669"/>
    <property type="project" value="TreeGrafter"/>
</dbReference>
<keyword evidence="2" id="KW-0902">Two-component regulatory system</keyword>
<dbReference type="GO" id="GO:0006355">
    <property type="term" value="P:regulation of DNA-templated transcription"/>
    <property type="evidence" value="ECO:0007669"/>
    <property type="project" value="InterPro"/>
</dbReference>
<dbReference type="InterPro" id="IPR001789">
    <property type="entry name" value="Sig_transdc_resp-reg_receiver"/>
</dbReference>
<accession>A0AAE3VM42</accession>
<dbReference type="GO" id="GO:0005829">
    <property type="term" value="C:cytosol"/>
    <property type="evidence" value="ECO:0007669"/>
    <property type="project" value="TreeGrafter"/>
</dbReference>